<evidence type="ECO:0000256" key="5">
    <source>
        <dbReference type="ARBA" id="ARBA00022840"/>
    </source>
</evidence>
<evidence type="ECO:0000313" key="8">
    <source>
        <dbReference type="EMBL" id="TWI50191.1"/>
    </source>
</evidence>
<dbReference type="PANTHER" id="PTHR43085:SF1">
    <property type="entry name" value="PSEUDOURIDINE KINASE-RELATED"/>
    <property type="match status" value="1"/>
</dbReference>
<keyword evidence="3" id="KW-0547">Nucleotide-binding</keyword>
<accession>A0A562Q0H8</accession>
<dbReference type="AlphaFoldDB" id="A0A562Q0H8"/>
<dbReference type="InterPro" id="IPR002173">
    <property type="entry name" value="Carboh/pur_kinase_PfkB_CS"/>
</dbReference>
<name>A0A562Q0H8_9BURK</name>
<dbReference type="Proteomes" id="UP000315112">
    <property type="component" value="Unassembled WGS sequence"/>
</dbReference>
<keyword evidence="2" id="KW-0808">Transferase</keyword>
<evidence type="ECO:0000313" key="10">
    <source>
        <dbReference type="Proteomes" id="UP000437862"/>
    </source>
</evidence>
<dbReference type="GO" id="GO:0016301">
    <property type="term" value="F:kinase activity"/>
    <property type="evidence" value="ECO:0007669"/>
    <property type="project" value="UniProtKB-KW"/>
</dbReference>
<evidence type="ECO:0000259" key="6">
    <source>
        <dbReference type="Pfam" id="PF00294"/>
    </source>
</evidence>
<gene>
    <name evidence="7" type="ORF">GO485_03885</name>
    <name evidence="8" type="ORF">IP92_01420</name>
</gene>
<dbReference type="Gene3D" id="3.40.1190.20">
    <property type="match status" value="1"/>
</dbReference>
<dbReference type="GO" id="GO:0005524">
    <property type="term" value="F:ATP binding"/>
    <property type="evidence" value="ECO:0007669"/>
    <property type="project" value="UniProtKB-KW"/>
</dbReference>
<dbReference type="RefSeq" id="WP_145873821.1">
    <property type="nucleotide sequence ID" value="NZ_CP046904.1"/>
</dbReference>
<reference evidence="8 9" key="1">
    <citation type="journal article" date="2015" name="Stand. Genomic Sci.">
        <title>Genomic Encyclopedia of Bacterial and Archaeal Type Strains, Phase III: the genomes of soil and plant-associated and newly described type strains.</title>
        <authorList>
            <person name="Whitman W.B."/>
            <person name="Woyke T."/>
            <person name="Klenk H.P."/>
            <person name="Zhou Y."/>
            <person name="Lilburn T.G."/>
            <person name="Beck B.J."/>
            <person name="De Vos P."/>
            <person name="Vandamme P."/>
            <person name="Eisen J.A."/>
            <person name="Garrity G."/>
            <person name="Hugenholtz P."/>
            <person name="Kyrpides N.C."/>
        </authorList>
    </citation>
    <scope>NUCLEOTIDE SEQUENCE [LARGE SCALE GENOMIC DNA]</scope>
    <source>
        <strain evidence="8 9">CGMCC 1.10685</strain>
    </source>
</reference>
<keyword evidence="5" id="KW-0067">ATP-binding</keyword>
<dbReference type="Pfam" id="PF00294">
    <property type="entry name" value="PfkB"/>
    <property type="match status" value="1"/>
</dbReference>
<evidence type="ECO:0000256" key="1">
    <source>
        <dbReference type="ARBA" id="ARBA00010688"/>
    </source>
</evidence>
<dbReference type="PANTHER" id="PTHR43085">
    <property type="entry name" value="HEXOKINASE FAMILY MEMBER"/>
    <property type="match status" value="1"/>
</dbReference>
<dbReference type="EMBL" id="CP046904">
    <property type="protein sequence ID" value="QGZ38272.1"/>
    <property type="molecule type" value="Genomic_DNA"/>
</dbReference>
<dbReference type="InterPro" id="IPR011611">
    <property type="entry name" value="PfkB_dom"/>
</dbReference>
<evidence type="ECO:0000313" key="9">
    <source>
        <dbReference type="Proteomes" id="UP000315112"/>
    </source>
</evidence>
<dbReference type="InterPro" id="IPR050306">
    <property type="entry name" value="PfkB_Carbo_kinase"/>
</dbReference>
<evidence type="ECO:0000256" key="4">
    <source>
        <dbReference type="ARBA" id="ARBA00022777"/>
    </source>
</evidence>
<dbReference type="PROSITE" id="PS00584">
    <property type="entry name" value="PFKB_KINASES_2"/>
    <property type="match status" value="1"/>
</dbReference>
<evidence type="ECO:0000256" key="3">
    <source>
        <dbReference type="ARBA" id="ARBA00022741"/>
    </source>
</evidence>
<organism evidence="8 9">
    <name type="scientific">Pseudoduganella flava</name>
    <dbReference type="NCBI Taxonomy" id="871742"/>
    <lineage>
        <taxon>Bacteria</taxon>
        <taxon>Pseudomonadati</taxon>
        <taxon>Pseudomonadota</taxon>
        <taxon>Betaproteobacteria</taxon>
        <taxon>Burkholderiales</taxon>
        <taxon>Oxalobacteraceae</taxon>
        <taxon>Telluria group</taxon>
        <taxon>Pseudoduganella</taxon>
    </lineage>
</organism>
<reference evidence="7 10" key="3">
    <citation type="submission" date="2019-12" db="EMBL/GenBank/DDBJ databases">
        <title>Draft Genome Sequences of Six Type Strains of the Genus Massilia.</title>
        <authorList>
            <person name="Miess H."/>
            <person name="Frediansyah A."/>
            <person name="Goeker M."/>
            <person name="Gross H."/>
        </authorList>
    </citation>
    <scope>NUCLEOTIDE SEQUENCE [LARGE SCALE GENOMIC DNA]</scope>
    <source>
        <strain evidence="7 10">DSM 26639</strain>
    </source>
</reference>
<dbReference type="SUPFAM" id="SSF53613">
    <property type="entry name" value="Ribokinase-like"/>
    <property type="match status" value="1"/>
</dbReference>
<dbReference type="InterPro" id="IPR029056">
    <property type="entry name" value="Ribokinase-like"/>
</dbReference>
<protein>
    <submittedName>
        <fullName evidence="7">Carbohydrate kinase</fullName>
    </submittedName>
    <submittedName>
        <fullName evidence="8">Fructokinase</fullName>
    </submittedName>
</protein>
<keyword evidence="10" id="KW-1185">Reference proteome</keyword>
<keyword evidence="4 8" id="KW-0418">Kinase</keyword>
<proteinExistence type="inferred from homology"/>
<dbReference type="EMBL" id="VLKW01000002">
    <property type="protein sequence ID" value="TWI50191.1"/>
    <property type="molecule type" value="Genomic_DNA"/>
</dbReference>
<sequence length="311" mass="32309">MIVVCGEALFDVFADDETGNGYALSAKVGGSPFNLAIGLARLGVPPAFFGGLSTDMFGRKLAATLEREGVDLGCSPRPAGATALVTVDLDARGVPTYQLYGGSTAERDVGTGDVARVPEDAQAIHVGSYCMVVEPVAALRALVARQQGRSLIAFDPNVRLTIEPDRNAWIRAVAWMLPRTDLLKISDEDIAALYPGTAPREFIEIALGAGVALAVVTCGAEGVLAGTPALGIVQLPATPVDVVDTVGAGDTFQAALLSWLSRHGLLTRAALDALDARTLRAALTFASRAAAITCSRRGADLPRLAEVEATL</sequence>
<evidence type="ECO:0000313" key="7">
    <source>
        <dbReference type="EMBL" id="QGZ38272.1"/>
    </source>
</evidence>
<dbReference type="OrthoDB" id="9795789at2"/>
<dbReference type="CDD" id="cd01167">
    <property type="entry name" value="bac_FRK"/>
    <property type="match status" value="1"/>
</dbReference>
<evidence type="ECO:0000256" key="2">
    <source>
        <dbReference type="ARBA" id="ARBA00022679"/>
    </source>
</evidence>
<reference evidence="8" key="2">
    <citation type="submission" date="2019-07" db="EMBL/GenBank/DDBJ databases">
        <authorList>
            <person name="Whitman W."/>
            <person name="Huntemann M."/>
            <person name="Clum A."/>
            <person name="Pillay M."/>
            <person name="Palaniappan K."/>
            <person name="Varghese N."/>
            <person name="Mikhailova N."/>
            <person name="Stamatis D."/>
            <person name="Reddy T."/>
            <person name="Daum C."/>
            <person name="Shapiro N."/>
            <person name="Ivanova N."/>
            <person name="Kyrpides N."/>
            <person name="Woyke T."/>
        </authorList>
    </citation>
    <scope>NUCLEOTIDE SEQUENCE</scope>
    <source>
        <strain evidence="8">CGMCC 1.10685</strain>
    </source>
</reference>
<feature type="domain" description="Carbohydrate kinase PfkB" evidence="6">
    <location>
        <begin position="2"/>
        <end position="301"/>
    </location>
</feature>
<dbReference type="Proteomes" id="UP000437862">
    <property type="component" value="Chromosome"/>
</dbReference>
<comment type="similarity">
    <text evidence="1">Belongs to the carbohydrate kinase PfkB family.</text>
</comment>